<protein>
    <submittedName>
        <fullName evidence="1 2">Uncharacterized protein</fullName>
    </submittedName>
</protein>
<gene>
    <name evidence="1" type="ORF">IscW_ISCW013651</name>
</gene>
<dbReference type="PaxDb" id="6945-B7QK05"/>
<dbReference type="VEuPathDB" id="VectorBase:ISCW013651"/>
<dbReference type="EnsemblMetazoa" id="ISCW013651-RA">
    <property type="protein sequence ID" value="ISCW013651-PA"/>
    <property type="gene ID" value="ISCW013651"/>
</dbReference>
<sequence length="73" mass="8577">MRSKTICSLDFNPNNKTSFQIHFAATLDNHTRRRVPRGPSPVVPYRNSRFREVPTLIKRRPQTLEKRDNGEVQ</sequence>
<reference evidence="2" key="2">
    <citation type="submission" date="2020-05" db="UniProtKB">
        <authorList>
            <consortium name="EnsemblMetazoa"/>
        </authorList>
    </citation>
    <scope>IDENTIFICATION</scope>
    <source>
        <strain evidence="2">wikel</strain>
    </source>
</reference>
<evidence type="ECO:0000313" key="1">
    <source>
        <dbReference type="EMBL" id="EEC19177.1"/>
    </source>
</evidence>
<name>B7QK05_IXOSC</name>
<dbReference type="AlphaFoldDB" id="B7QK05"/>
<dbReference type="Proteomes" id="UP000001555">
    <property type="component" value="Unassembled WGS sequence"/>
</dbReference>
<accession>B7QK05</accession>
<dbReference type="EMBL" id="DS955927">
    <property type="protein sequence ID" value="EEC19177.1"/>
    <property type="molecule type" value="Genomic_DNA"/>
</dbReference>
<reference evidence="1 3" key="1">
    <citation type="submission" date="2008-03" db="EMBL/GenBank/DDBJ databases">
        <title>Annotation of Ixodes scapularis.</title>
        <authorList>
            <consortium name="Ixodes scapularis Genome Project Consortium"/>
            <person name="Caler E."/>
            <person name="Hannick L.I."/>
            <person name="Bidwell S."/>
            <person name="Joardar V."/>
            <person name="Thiagarajan M."/>
            <person name="Amedeo P."/>
            <person name="Galinsky K.J."/>
            <person name="Schobel S."/>
            <person name="Inman J."/>
            <person name="Hostetler J."/>
            <person name="Miller J."/>
            <person name="Hammond M."/>
            <person name="Megy K."/>
            <person name="Lawson D."/>
            <person name="Kodira C."/>
            <person name="Sutton G."/>
            <person name="Meyer J."/>
            <person name="Hill C.A."/>
            <person name="Birren B."/>
            <person name="Nene V."/>
            <person name="Collins F."/>
            <person name="Alarcon-Chaidez F."/>
            <person name="Wikel S."/>
            <person name="Strausberg R."/>
        </authorList>
    </citation>
    <scope>NUCLEOTIDE SEQUENCE [LARGE SCALE GENOMIC DNA]</scope>
    <source>
        <strain evidence="3">Wikel</strain>
        <strain evidence="1">Wikel colony</strain>
    </source>
</reference>
<dbReference type="HOGENOM" id="CLU_2707557_0_0_1"/>
<dbReference type="InParanoid" id="B7QK05"/>
<dbReference type="EMBL" id="ABJB010946720">
    <property type="status" value="NOT_ANNOTATED_CDS"/>
    <property type="molecule type" value="Genomic_DNA"/>
</dbReference>
<dbReference type="VEuPathDB" id="VectorBase:ISCI013651"/>
<keyword evidence="3" id="KW-1185">Reference proteome</keyword>
<evidence type="ECO:0000313" key="2">
    <source>
        <dbReference type="EnsemblMetazoa" id="ISCW013651-PA"/>
    </source>
</evidence>
<organism>
    <name type="scientific">Ixodes scapularis</name>
    <name type="common">Black-legged tick</name>
    <name type="synonym">Deer tick</name>
    <dbReference type="NCBI Taxonomy" id="6945"/>
    <lineage>
        <taxon>Eukaryota</taxon>
        <taxon>Metazoa</taxon>
        <taxon>Ecdysozoa</taxon>
        <taxon>Arthropoda</taxon>
        <taxon>Chelicerata</taxon>
        <taxon>Arachnida</taxon>
        <taxon>Acari</taxon>
        <taxon>Parasitiformes</taxon>
        <taxon>Ixodida</taxon>
        <taxon>Ixodoidea</taxon>
        <taxon>Ixodidae</taxon>
        <taxon>Ixodinae</taxon>
        <taxon>Ixodes</taxon>
    </lineage>
</organism>
<proteinExistence type="predicted"/>
<evidence type="ECO:0000313" key="3">
    <source>
        <dbReference type="Proteomes" id="UP000001555"/>
    </source>
</evidence>